<dbReference type="VEuPathDB" id="FungiDB:GMDG_06027"/>
<reference evidence="2" key="1">
    <citation type="submission" date="2016-03" db="EMBL/GenBank/DDBJ databases">
        <title>Updated assembly of Pseudogymnoascus destructans, the fungus causing white-nose syndrome of bats.</title>
        <authorList>
            <person name="Palmer J.M."/>
            <person name="Drees K.P."/>
            <person name="Foster J.T."/>
            <person name="Lindner D.L."/>
        </authorList>
    </citation>
    <scope>NUCLEOTIDE SEQUENCE [LARGE SCALE GENOMIC DNA]</scope>
    <source>
        <strain evidence="2">20631-21</strain>
    </source>
</reference>
<dbReference type="AlphaFoldDB" id="A0A177A2Z4"/>
<dbReference type="eggNOG" id="ENOG502SASY">
    <property type="taxonomic scope" value="Eukaryota"/>
</dbReference>
<name>A0A177A2Z4_9PEZI</name>
<gene>
    <name evidence="2" type="ORF">VC83_07285</name>
</gene>
<dbReference type="Proteomes" id="UP000077154">
    <property type="component" value="Unassembled WGS sequence"/>
</dbReference>
<accession>A0A177A2Z4</accession>
<feature type="compositionally biased region" description="Pro residues" evidence="1">
    <location>
        <begin position="43"/>
        <end position="62"/>
    </location>
</feature>
<sequence length="223" mass="24346">MANPPPNLADILRTLSALAPQSQQGDQQTPSNPSNPYHFSAPIPQPRPHVEVPSPPQPPPAAAAPAQDASKITDWPTALRCVMWSVASNERVVGEIRKLIQTQHEHETQWCAGRRELAMKIEARKVGQRKVDEVLRAVGGQVTETRASDGAEELRAFDGKVYRAQCQMVGEMGGKLHRLGVPFFGTRPELIRYDGGVGGGITESELLGMQRRMLGILEDLCAT</sequence>
<dbReference type="RefSeq" id="XP_024321951.1">
    <property type="nucleotide sequence ID" value="XM_024470860.1"/>
</dbReference>
<organism evidence="2">
    <name type="scientific">Pseudogymnoascus destructans</name>
    <dbReference type="NCBI Taxonomy" id="655981"/>
    <lineage>
        <taxon>Eukaryota</taxon>
        <taxon>Fungi</taxon>
        <taxon>Dikarya</taxon>
        <taxon>Ascomycota</taxon>
        <taxon>Pezizomycotina</taxon>
        <taxon>Leotiomycetes</taxon>
        <taxon>Thelebolales</taxon>
        <taxon>Thelebolaceae</taxon>
        <taxon>Pseudogymnoascus</taxon>
    </lineage>
</organism>
<evidence type="ECO:0000256" key="1">
    <source>
        <dbReference type="SAM" id="MobiDB-lite"/>
    </source>
</evidence>
<dbReference type="OrthoDB" id="5363415at2759"/>
<dbReference type="EMBL" id="KV441403">
    <property type="protein sequence ID" value="OAF56659.1"/>
    <property type="molecule type" value="Genomic_DNA"/>
</dbReference>
<proteinExistence type="predicted"/>
<dbReference type="InterPro" id="IPR018858">
    <property type="entry name" value="DUF2458"/>
</dbReference>
<dbReference type="GeneID" id="36290333"/>
<dbReference type="Pfam" id="PF10454">
    <property type="entry name" value="DUF2458"/>
    <property type="match status" value="1"/>
</dbReference>
<feature type="region of interest" description="Disordered" evidence="1">
    <location>
        <begin position="16"/>
        <end position="69"/>
    </location>
</feature>
<protein>
    <submittedName>
        <fullName evidence="2">Uncharacterized protein</fullName>
    </submittedName>
</protein>
<evidence type="ECO:0000313" key="2">
    <source>
        <dbReference type="EMBL" id="OAF56659.1"/>
    </source>
</evidence>
<feature type="compositionally biased region" description="Polar residues" evidence="1">
    <location>
        <begin position="19"/>
        <end position="37"/>
    </location>
</feature>